<dbReference type="Gene3D" id="3.80.10.10">
    <property type="entry name" value="Ribonuclease Inhibitor"/>
    <property type="match status" value="3"/>
</dbReference>
<dbReference type="RefSeq" id="XP_031853518.1">
    <property type="nucleotide sequence ID" value="XM_031997627.1"/>
</dbReference>
<feature type="region of interest" description="Disordered" evidence="1">
    <location>
        <begin position="244"/>
        <end position="281"/>
    </location>
</feature>
<dbReference type="GeneID" id="43581727"/>
<dbReference type="PANTHER" id="PTHR13382">
    <property type="entry name" value="MITOCHONDRIAL ATP SYNTHASE COUPLING FACTOR B"/>
    <property type="match status" value="1"/>
</dbReference>
<reference evidence="3 4" key="1">
    <citation type="submission" date="2019-09" db="EMBL/GenBank/DDBJ databases">
        <authorList>
            <person name="Brejova B."/>
        </authorList>
    </citation>
    <scope>NUCLEOTIDE SEQUENCE [LARGE SCALE GENOMIC DNA]</scope>
</reference>
<protein>
    <recommendedName>
        <fullName evidence="2">DNA repair protein rhp7 treble clef domain-containing protein</fullName>
    </recommendedName>
</protein>
<feature type="compositionally biased region" description="Basic and acidic residues" evidence="1">
    <location>
        <begin position="1"/>
        <end position="12"/>
    </location>
</feature>
<gene>
    <name evidence="3" type="ORF">SAPINGB_P002909</name>
</gene>
<name>A0A5E8BMX8_9ASCO</name>
<feature type="region of interest" description="Disordered" evidence="1">
    <location>
        <begin position="51"/>
        <end position="187"/>
    </location>
</feature>
<dbReference type="InterPro" id="IPR056451">
    <property type="entry name" value="Znf_Tbcl_Rhp7"/>
</dbReference>
<evidence type="ECO:0000313" key="3">
    <source>
        <dbReference type="EMBL" id="VVT50875.1"/>
    </source>
</evidence>
<feature type="compositionally biased region" description="Polar residues" evidence="1">
    <location>
        <begin position="13"/>
        <end position="25"/>
    </location>
</feature>
<feature type="domain" description="DNA repair protein rhp7 treble clef" evidence="2">
    <location>
        <begin position="202"/>
        <end position="226"/>
    </location>
</feature>
<organism evidence="3 4">
    <name type="scientific">Magnusiomyces paraingens</name>
    <dbReference type="NCBI Taxonomy" id="2606893"/>
    <lineage>
        <taxon>Eukaryota</taxon>
        <taxon>Fungi</taxon>
        <taxon>Dikarya</taxon>
        <taxon>Ascomycota</taxon>
        <taxon>Saccharomycotina</taxon>
        <taxon>Dipodascomycetes</taxon>
        <taxon>Dipodascales</taxon>
        <taxon>Dipodascaceae</taxon>
        <taxon>Magnusiomyces</taxon>
    </lineage>
</organism>
<sequence length="740" mass="82678">MRRIYRRGETRPTESANSNVRGPNSALTEFLSEQNIRAQVIRDRYLSRLRDAAGSDNENPEEMEAAADAAEEAVEAAETAARTVLEEESDDEIVEIVDESEHEPEEVEDEDEDGEPILRTSRARSAAKRKSKAASSTNGKKKQKLTKKQQKALAKKQQRGDDDDDDYSSDSSDYGRRLGLYQNDENDEELFRRRHGHRGRLPGQTDFCAQCHCKFIVTVYSESAPQEIQEKYVKEQQMKKLVEKQHRDQAKLEERLRRQAEGEDIESEPEEEEPESTEDERISGTLLLCLACSKEKLNKSKGSRSLNAQKEARESSKMYRRRVAAALLDRKDFANVSSLQEMCIQVITNYIEDVEALGSLGFYNRDRIARILSRNRKLTSQTARLFLDPSVKRLELWDCSQINADTLDLITAYCPNLESLTLSMCGQLRSDFLSRCAKNLPHLTEVALDGAFLVSGDAWATFFVDMGSRLRKLDLRNSHRFNSESLAVLVEACGSSLTHLTLHRMSGLTDPAGYMLLPGLTNLVHLDLSFPPQQVVLAKDAELITDETVIAILNAVGAQLETLVLDGCSELTDKFITDGLRPCCSPLRLQNLSIAQLDQLTDEAVADMFCAWQAQLERQSHNPLLASISLERCIGLGDTAVGAMFELVRPSAVRININSLDLTTAPFESVFLGEDRAPFAALTSFNAGFIRALTNELITAITSKSPHLEFIEVFGSPGVNKHCVVRPGVKLIGRQDALDL</sequence>
<dbReference type="Proteomes" id="UP000398389">
    <property type="component" value="Unassembled WGS sequence"/>
</dbReference>
<feature type="compositionally biased region" description="Basic residues" evidence="1">
    <location>
        <begin position="139"/>
        <end position="157"/>
    </location>
</feature>
<evidence type="ECO:0000313" key="4">
    <source>
        <dbReference type="Proteomes" id="UP000398389"/>
    </source>
</evidence>
<dbReference type="EMBL" id="CABVLU010000002">
    <property type="protein sequence ID" value="VVT50875.1"/>
    <property type="molecule type" value="Genomic_DNA"/>
</dbReference>
<dbReference type="InterPro" id="IPR050648">
    <property type="entry name" value="F-box_LRR-repeat"/>
</dbReference>
<dbReference type="InterPro" id="IPR032675">
    <property type="entry name" value="LRR_dom_sf"/>
</dbReference>
<feature type="compositionally biased region" description="Acidic residues" evidence="1">
    <location>
        <begin position="86"/>
        <end position="115"/>
    </location>
</feature>
<dbReference type="SUPFAM" id="SSF52047">
    <property type="entry name" value="RNI-like"/>
    <property type="match status" value="1"/>
</dbReference>
<feature type="compositionally biased region" description="Acidic residues" evidence="1">
    <location>
        <begin position="58"/>
        <end position="75"/>
    </location>
</feature>
<feature type="compositionally biased region" description="Basic residues" evidence="1">
    <location>
        <begin position="121"/>
        <end position="132"/>
    </location>
</feature>
<dbReference type="OrthoDB" id="1924287at2759"/>
<keyword evidence="4" id="KW-1185">Reference proteome</keyword>
<feature type="compositionally biased region" description="Acidic residues" evidence="1">
    <location>
        <begin position="262"/>
        <end position="278"/>
    </location>
</feature>
<evidence type="ECO:0000256" key="1">
    <source>
        <dbReference type="SAM" id="MobiDB-lite"/>
    </source>
</evidence>
<accession>A0A5E8BMX8</accession>
<dbReference type="Pfam" id="PF23550">
    <property type="entry name" value="zf_Tbcl_Rhp7"/>
    <property type="match status" value="1"/>
</dbReference>
<proteinExistence type="predicted"/>
<feature type="region of interest" description="Disordered" evidence="1">
    <location>
        <begin position="1"/>
        <end position="25"/>
    </location>
</feature>
<dbReference type="GO" id="GO:0005737">
    <property type="term" value="C:cytoplasm"/>
    <property type="evidence" value="ECO:0007669"/>
    <property type="project" value="TreeGrafter"/>
</dbReference>
<evidence type="ECO:0000259" key="2">
    <source>
        <dbReference type="Pfam" id="PF23550"/>
    </source>
</evidence>
<feature type="compositionally biased region" description="Basic and acidic residues" evidence="1">
    <location>
        <begin position="244"/>
        <end position="261"/>
    </location>
</feature>
<dbReference type="AlphaFoldDB" id="A0A5E8BMX8"/>